<accession>A0A7C3VI49</accession>
<feature type="domain" description="Ribosome maturation factor RimP N-terminal" evidence="4">
    <location>
        <begin position="13"/>
        <end position="84"/>
    </location>
</feature>
<keyword evidence="2 3" id="KW-0690">Ribosome biogenesis</keyword>
<comment type="subcellular location">
    <subcellularLocation>
        <location evidence="3">Cytoplasm</location>
    </subcellularLocation>
</comment>
<dbReference type="GO" id="GO:0000028">
    <property type="term" value="P:ribosomal small subunit assembly"/>
    <property type="evidence" value="ECO:0007669"/>
    <property type="project" value="TreeGrafter"/>
</dbReference>
<comment type="caution">
    <text evidence="6">The sequence shown here is derived from an EMBL/GenBank/DDBJ whole genome shotgun (WGS) entry which is preliminary data.</text>
</comment>
<dbReference type="PANTHER" id="PTHR33867:SF1">
    <property type="entry name" value="RIBOSOME MATURATION FACTOR RIMP"/>
    <property type="match status" value="1"/>
</dbReference>
<dbReference type="InterPro" id="IPR003728">
    <property type="entry name" value="Ribosome_maturation_RimP"/>
</dbReference>
<comment type="similarity">
    <text evidence="3">Belongs to the RimP family.</text>
</comment>
<reference evidence="6" key="1">
    <citation type="journal article" date="2020" name="mSystems">
        <title>Genome- and Community-Level Interaction Insights into Carbon Utilization and Element Cycling Functions of Hydrothermarchaeota in Hydrothermal Sediment.</title>
        <authorList>
            <person name="Zhou Z."/>
            <person name="Liu Y."/>
            <person name="Xu W."/>
            <person name="Pan J."/>
            <person name="Luo Z.H."/>
            <person name="Li M."/>
        </authorList>
    </citation>
    <scope>NUCLEOTIDE SEQUENCE [LARGE SCALE GENOMIC DNA]</scope>
    <source>
        <strain evidence="6">SpSt-374</strain>
    </source>
</reference>
<sequence>MTHPAIPKIIELAGPVASSLGLELVGAVFQTNYKPPVLRVDIRNPISDTSLDDCEKMSRAMEGILEQSELLPDAYVLEISSPGVSSVLSTDKEFASFKGFAVMVETSEPYEGHRQWHGKLLSRDETAVYLNQKGRRVGIPRSLVAKVQLDDRAAD</sequence>
<dbReference type="PANTHER" id="PTHR33867">
    <property type="entry name" value="RIBOSOME MATURATION FACTOR RIMP"/>
    <property type="match status" value="1"/>
</dbReference>
<evidence type="ECO:0000259" key="5">
    <source>
        <dbReference type="Pfam" id="PF17384"/>
    </source>
</evidence>
<dbReference type="CDD" id="cd01734">
    <property type="entry name" value="YlxS_C"/>
    <property type="match status" value="1"/>
</dbReference>
<feature type="domain" description="Ribosome maturation factor RimP C-terminal" evidence="5">
    <location>
        <begin position="88"/>
        <end position="149"/>
    </location>
</feature>
<dbReference type="SUPFAM" id="SSF75420">
    <property type="entry name" value="YhbC-like, N-terminal domain"/>
    <property type="match status" value="1"/>
</dbReference>
<dbReference type="InterPro" id="IPR028989">
    <property type="entry name" value="RimP_N"/>
</dbReference>
<comment type="function">
    <text evidence="3">Required for maturation of 30S ribosomal subunits.</text>
</comment>
<evidence type="ECO:0000256" key="1">
    <source>
        <dbReference type="ARBA" id="ARBA00022490"/>
    </source>
</evidence>
<dbReference type="InterPro" id="IPR035956">
    <property type="entry name" value="RimP_N_sf"/>
</dbReference>
<name>A0A7C3VI49_9CYAN</name>
<evidence type="ECO:0000259" key="4">
    <source>
        <dbReference type="Pfam" id="PF02576"/>
    </source>
</evidence>
<dbReference type="HAMAP" id="MF_01077">
    <property type="entry name" value="RimP"/>
    <property type="match status" value="1"/>
</dbReference>
<dbReference type="Pfam" id="PF17384">
    <property type="entry name" value="DUF150_C"/>
    <property type="match status" value="1"/>
</dbReference>
<dbReference type="NCBIfam" id="NF000935">
    <property type="entry name" value="PRK00092.3-3"/>
    <property type="match status" value="1"/>
</dbReference>
<evidence type="ECO:0000256" key="2">
    <source>
        <dbReference type="ARBA" id="ARBA00022517"/>
    </source>
</evidence>
<dbReference type="AlphaFoldDB" id="A0A7C3VI49"/>
<dbReference type="GO" id="GO:0005829">
    <property type="term" value="C:cytosol"/>
    <property type="evidence" value="ECO:0007669"/>
    <property type="project" value="TreeGrafter"/>
</dbReference>
<evidence type="ECO:0000313" key="6">
    <source>
        <dbReference type="EMBL" id="HGF99936.1"/>
    </source>
</evidence>
<dbReference type="EMBL" id="DSPX01000043">
    <property type="protein sequence ID" value="HGF99936.1"/>
    <property type="molecule type" value="Genomic_DNA"/>
</dbReference>
<dbReference type="SUPFAM" id="SSF74942">
    <property type="entry name" value="YhbC-like, C-terminal domain"/>
    <property type="match status" value="1"/>
</dbReference>
<dbReference type="GO" id="GO:0006412">
    <property type="term" value="P:translation"/>
    <property type="evidence" value="ECO:0007669"/>
    <property type="project" value="TreeGrafter"/>
</dbReference>
<evidence type="ECO:0000256" key="3">
    <source>
        <dbReference type="HAMAP-Rule" id="MF_01077"/>
    </source>
</evidence>
<proteinExistence type="inferred from homology"/>
<gene>
    <name evidence="3 6" type="primary">rimP</name>
    <name evidence="6" type="ORF">ENR15_04545</name>
</gene>
<dbReference type="Gene3D" id="2.30.30.180">
    <property type="entry name" value="Ribosome maturation factor RimP, C-terminal domain"/>
    <property type="match status" value="1"/>
</dbReference>
<keyword evidence="1 3" id="KW-0963">Cytoplasm</keyword>
<dbReference type="InterPro" id="IPR028998">
    <property type="entry name" value="RimP_C"/>
</dbReference>
<protein>
    <recommendedName>
        <fullName evidence="3">Ribosome maturation factor RimP</fullName>
    </recommendedName>
</protein>
<dbReference type="Pfam" id="PF02576">
    <property type="entry name" value="RimP_N"/>
    <property type="match status" value="1"/>
</dbReference>
<dbReference type="Gene3D" id="3.30.300.70">
    <property type="entry name" value="RimP-like superfamily, N-terminal"/>
    <property type="match status" value="1"/>
</dbReference>
<organism evidence="6">
    <name type="scientific">Planktothricoides sp. SpSt-374</name>
    <dbReference type="NCBI Taxonomy" id="2282167"/>
    <lineage>
        <taxon>Bacteria</taxon>
        <taxon>Bacillati</taxon>
        <taxon>Cyanobacteriota</taxon>
        <taxon>Cyanophyceae</taxon>
        <taxon>Oscillatoriophycideae</taxon>
        <taxon>Oscillatoriales</taxon>
        <taxon>Oscillatoriaceae</taxon>
        <taxon>Planktothricoides</taxon>
    </lineage>
</organism>
<dbReference type="InterPro" id="IPR036847">
    <property type="entry name" value="RimP_C_sf"/>
</dbReference>